<dbReference type="InterPro" id="IPR011419">
    <property type="entry name" value="ATP12_ATP_synth-F1-assembly"/>
</dbReference>
<reference evidence="6" key="1">
    <citation type="submission" date="2021-12" db="EMBL/GenBank/DDBJ databases">
        <title>Prjna785345.</title>
        <authorList>
            <person name="Rujirawat T."/>
            <person name="Krajaejun T."/>
        </authorList>
    </citation>
    <scope>NUCLEOTIDE SEQUENCE</scope>
    <source>
        <strain evidence="6">Pi057C3</strain>
    </source>
</reference>
<dbReference type="SUPFAM" id="SSF160909">
    <property type="entry name" value="ATP12-like"/>
    <property type="match status" value="1"/>
</dbReference>
<evidence type="ECO:0000256" key="4">
    <source>
        <dbReference type="ARBA" id="ARBA00023128"/>
    </source>
</evidence>
<keyword evidence="3" id="KW-0809">Transit peptide</keyword>
<evidence type="ECO:0008006" key="8">
    <source>
        <dbReference type="Google" id="ProtNLM"/>
    </source>
</evidence>
<dbReference type="Gene3D" id="3.30.2180.10">
    <property type="entry name" value="ATP12-like"/>
    <property type="match status" value="1"/>
</dbReference>
<dbReference type="InterPro" id="IPR023335">
    <property type="entry name" value="ATP12_ortho_dom_sf"/>
</dbReference>
<dbReference type="GO" id="GO:0033615">
    <property type="term" value="P:mitochondrial proton-transporting ATP synthase complex assembly"/>
    <property type="evidence" value="ECO:0007669"/>
    <property type="project" value="TreeGrafter"/>
</dbReference>
<evidence type="ECO:0000313" key="6">
    <source>
        <dbReference type="EMBL" id="KAJ0408119.1"/>
    </source>
</evidence>
<gene>
    <name evidence="6" type="ORF">P43SY_002089</name>
</gene>
<dbReference type="Gene3D" id="1.10.3580.10">
    <property type="entry name" value="ATP12 ATPase"/>
    <property type="match status" value="1"/>
</dbReference>
<evidence type="ECO:0000256" key="1">
    <source>
        <dbReference type="ARBA" id="ARBA00004173"/>
    </source>
</evidence>
<sequence length="291" mass="32548">MMISSTMTPAAMRMGHVRRLIAPSSRASQRRTFAAPGGAGGIAGNKITGVVRFYKKVGVKEVEDEGAVRYAVTLDGKTLKTPMRSPLQLPSKSMAVAVAQEWDAQEERIKPALMPMMTLASTALDLEQTSSHEELIDEMLHYLHSDTVCYQVTADQQEKLAVLQHKKWDPLRKWFREQFDGELDVSHGSIGRLTHDAALVDGIRAALQQCDVFELVSLRAMTKECKSLITAWAVFKRHLTAKEAMDISRVEEEFQIGRWGLVEGGHDLDRVNTAVRLSSASFFLWLLQNNH</sequence>
<evidence type="ECO:0000256" key="3">
    <source>
        <dbReference type="ARBA" id="ARBA00022946"/>
    </source>
</evidence>
<comment type="caution">
    <text evidence="6">The sequence shown here is derived from an EMBL/GenBank/DDBJ whole genome shotgun (WGS) entry which is preliminary data.</text>
</comment>
<name>A0AAD5MAK6_PYTIN</name>
<dbReference type="AlphaFoldDB" id="A0AAD5MAK6"/>
<keyword evidence="7" id="KW-1185">Reference proteome</keyword>
<organism evidence="6 7">
    <name type="scientific">Pythium insidiosum</name>
    <name type="common">Pythiosis disease agent</name>
    <dbReference type="NCBI Taxonomy" id="114742"/>
    <lineage>
        <taxon>Eukaryota</taxon>
        <taxon>Sar</taxon>
        <taxon>Stramenopiles</taxon>
        <taxon>Oomycota</taxon>
        <taxon>Peronosporomycetes</taxon>
        <taxon>Pythiales</taxon>
        <taxon>Pythiaceae</taxon>
        <taxon>Pythium</taxon>
    </lineage>
</organism>
<dbReference type="Pfam" id="PF07542">
    <property type="entry name" value="ATP12"/>
    <property type="match status" value="1"/>
</dbReference>
<dbReference type="PANTHER" id="PTHR21013:SF10">
    <property type="entry name" value="ATP SYNTHASE MITOCHONDRIAL F1 COMPLEX ASSEMBLY FACTOR 2"/>
    <property type="match status" value="1"/>
</dbReference>
<dbReference type="EMBL" id="JAKCXM010000014">
    <property type="protein sequence ID" value="KAJ0408119.1"/>
    <property type="molecule type" value="Genomic_DNA"/>
</dbReference>
<dbReference type="InterPro" id="IPR042272">
    <property type="entry name" value="ATP12_ATP_synth-F1-assembly_N"/>
</dbReference>
<accession>A0AAD5MAK6</accession>
<dbReference type="Proteomes" id="UP001209570">
    <property type="component" value="Unassembled WGS sequence"/>
</dbReference>
<evidence type="ECO:0000313" key="7">
    <source>
        <dbReference type="Proteomes" id="UP001209570"/>
    </source>
</evidence>
<keyword evidence="4" id="KW-0496">Mitochondrion</keyword>
<dbReference type="GO" id="GO:0005739">
    <property type="term" value="C:mitochondrion"/>
    <property type="evidence" value="ECO:0007669"/>
    <property type="project" value="UniProtKB-SubCell"/>
</dbReference>
<comment type="subcellular location">
    <subcellularLocation>
        <location evidence="1">Mitochondrion</location>
    </subcellularLocation>
</comment>
<comment type="similarity">
    <text evidence="2">Belongs to the ATP12 family.</text>
</comment>
<evidence type="ECO:0000256" key="5">
    <source>
        <dbReference type="ARBA" id="ARBA00023186"/>
    </source>
</evidence>
<proteinExistence type="inferred from homology"/>
<evidence type="ECO:0000256" key="2">
    <source>
        <dbReference type="ARBA" id="ARBA00008231"/>
    </source>
</evidence>
<dbReference type="PANTHER" id="PTHR21013">
    <property type="entry name" value="ATP SYNTHASE MITOCHONDRIAL F1 COMPLEX ASSEMBLY FACTOR 2/ATP12 PROTEIN, MITOCHONDRIAL PRECURSOR"/>
    <property type="match status" value="1"/>
</dbReference>
<protein>
    <recommendedName>
        <fullName evidence="8">ATP synthase mitochondrial F1 complex assembly factor 2</fullName>
    </recommendedName>
</protein>
<keyword evidence="5" id="KW-0143">Chaperone</keyword>